<dbReference type="Pfam" id="PF24551">
    <property type="entry name" value="SH3_Rv0428c"/>
    <property type="match status" value="1"/>
</dbReference>
<keyword evidence="2" id="KW-0012">Acyltransferase</keyword>
<dbReference type="InterPro" id="IPR056935">
    <property type="entry name" value="Rv0428c-like_C"/>
</dbReference>
<dbReference type="KEGG" id="ace:Acel_1857"/>
<dbReference type="PANTHER" id="PTHR43877">
    <property type="entry name" value="AMINOALKYLPHOSPHONATE N-ACETYLTRANSFERASE-RELATED-RELATED"/>
    <property type="match status" value="1"/>
</dbReference>
<organism evidence="4 5">
    <name type="scientific">Acidothermus cellulolyticus (strain ATCC 43068 / DSM 8971 / 11B)</name>
    <dbReference type="NCBI Taxonomy" id="351607"/>
    <lineage>
        <taxon>Bacteria</taxon>
        <taxon>Bacillati</taxon>
        <taxon>Actinomycetota</taxon>
        <taxon>Actinomycetes</taxon>
        <taxon>Acidothermales</taxon>
        <taxon>Acidothermaceae</taxon>
        <taxon>Acidothermus</taxon>
    </lineage>
</organism>
<dbReference type="SUPFAM" id="SSF55729">
    <property type="entry name" value="Acyl-CoA N-acyltransferases (Nat)"/>
    <property type="match status" value="1"/>
</dbReference>
<dbReference type="EMBL" id="CP000481">
    <property type="protein sequence ID" value="ABK53629.1"/>
    <property type="molecule type" value="Genomic_DNA"/>
</dbReference>
<dbReference type="InterPro" id="IPR056934">
    <property type="entry name" value="SH3_Rv0428c"/>
</dbReference>
<sequence>MHGVSEPAGAGSPLQPTDVGSRVSIRFRRDDGLLADVVGDLVALDDTELRLRRRDGAVITVPRTLVLATRRVPASMRDILALEELSGRTWPARHETWLGRWWLRAAGGFSARADASRLLGDPDRPVAEAFDAVRAWYRDHGVEPQLRLVAGSRFEAAAAAAGFRPATTILVLAAPIARVRSRIAERSARFGGWAEPDAGGRVGVVRTAVVRLESRPWPGWLAMFRGGTASHAADLLATPRQVVFAAVEHAGDVLAIGRGARDEDWVELSAVEVRPTARRQGLAHRIIDAILGWAGGLGALRVFLEVAEANGPARSLYAQLGFTEHHRYRWWRPAEGADQPKIDAG</sequence>
<dbReference type="CDD" id="cd04301">
    <property type="entry name" value="NAT_SF"/>
    <property type="match status" value="1"/>
</dbReference>
<dbReference type="Gene3D" id="3.40.630.30">
    <property type="match status" value="1"/>
</dbReference>
<keyword evidence="1 4" id="KW-0808">Transferase</keyword>
<accession>A0LW19</accession>
<gene>
    <name evidence="4" type="ordered locus">Acel_1857</name>
</gene>
<dbReference type="eggNOG" id="COG0456">
    <property type="taxonomic scope" value="Bacteria"/>
</dbReference>
<evidence type="ECO:0000313" key="5">
    <source>
        <dbReference type="Proteomes" id="UP000008221"/>
    </source>
</evidence>
<dbReference type="InParanoid" id="A0LW19"/>
<evidence type="ECO:0000256" key="1">
    <source>
        <dbReference type="ARBA" id="ARBA00022679"/>
    </source>
</evidence>
<dbReference type="FunCoup" id="A0LW19">
    <property type="interactions" value="87"/>
</dbReference>
<dbReference type="GO" id="GO:0016747">
    <property type="term" value="F:acyltransferase activity, transferring groups other than amino-acyl groups"/>
    <property type="evidence" value="ECO:0007669"/>
    <property type="project" value="InterPro"/>
</dbReference>
<dbReference type="InterPro" id="IPR050832">
    <property type="entry name" value="Bact_Acetyltransf"/>
</dbReference>
<dbReference type="Pfam" id="PF24553">
    <property type="entry name" value="Rv0428c_C"/>
    <property type="match status" value="1"/>
</dbReference>
<protein>
    <submittedName>
        <fullName evidence="4">GCN5-related N-acetyltransferase</fullName>
    </submittedName>
</protein>
<name>A0LW19_ACIC1</name>
<reference evidence="4 5" key="1">
    <citation type="journal article" date="2009" name="Genome Res.">
        <title>Complete genome of the cellulolytic thermophile Acidothermus cellulolyticus 11B provides insights into its ecophysiological and evolutionary adaptations.</title>
        <authorList>
            <person name="Barabote R.D."/>
            <person name="Xie G."/>
            <person name="Leu D.H."/>
            <person name="Normand P."/>
            <person name="Necsulea A."/>
            <person name="Daubin V."/>
            <person name="Medigue C."/>
            <person name="Adney W.S."/>
            <person name="Xu X.C."/>
            <person name="Lapidus A."/>
            <person name="Parales R.E."/>
            <person name="Detter C."/>
            <person name="Pujic P."/>
            <person name="Bruce D."/>
            <person name="Lavire C."/>
            <person name="Challacombe J.F."/>
            <person name="Brettin T.S."/>
            <person name="Berry A.M."/>
        </authorList>
    </citation>
    <scope>NUCLEOTIDE SEQUENCE [LARGE SCALE GENOMIC DNA]</scope>
    <source>
        <strain evidence="5">ATCC 43068 / DSM 8971 / 11B</strain>
    </source>
</reference>
<keyword evidence="5" id="KW-1185">Reference proteome</keyword>
<feature type="domain" description="N-acetyltransferase" evidence="3">
    <location>
        <begin position="203"/>
        <end position="345"/>
    </location>
</feature>
<evidence type="ECO:0000313" key="4">
    <source>
        <dbReference type="EMBL" id="ABK53629.1"/>
    </source>
</evidence>
<evidence type="ECO:0000259" key="3">
    <source>
        <dbReference type="PROSITE" id="PS51186"/>
    </source>
</evidence>
<dbReference type="AlphaFoldDB" id="A0LW19"/>
<dbReference type="PROSITE" id="PS51186">
    <property type="entry name" value="GNAT"/>
    <property type="match status" value="1"/>
</dbReference>
<proteinExistence type="predicted"/>
<dbReference type="Proteomes" id="UP000008221">
    <property type="component" value="Chromosome"/>
</dbReference>
<dbReference type="HOGENOM" id="CLU_048109_3_0_11"/>
<dbReference type="STRING" id="351607.Acel_1857"/>
<evidence type="ECO:0000256" key="2">
    <source>
        <dbReference type="ARBA" id="ARBA00023315"/>
    </source>
</evidence>
<dbReference type="InterPro" id="IPR016181">
    <property type="entry name" value="Acyl_CoA_acyltransferase"/>
</dbReference>
<dbReference type="InterPro" id="IPR000182">
    <property type="entry name" value="GNAT_dom"/>
</dbReference>